<dbReference type="PRINTS" id="PR00344">
    <property type="entry name" value="BCTRLSENSOR"/>
</dbReference>
<gene>
    <name evidence="16" type="ORF">KP78_21370</name>
</gene>
<dbReference type="SMART" id="SM00387">
    <property type="entry name" value="HATPase_c"/>
    <property type="match status" value="1"/>
</dbReference>
<dbReference type="EMBL" id="JXRP01000017">
    <property type="protein sequence ID" value="KIL45788.1"/>
    <property type="molecule type" value="Genomic_DNA"/>
</dbReference>
<keyword evidence="6 16" id="KW-0808">Transferase</keyword>
<keyword evidence="5" id="KW-0597">Phosphoprotein</keyword>
<dbReference type="InterPro" id="IPR005467">
    <property type="entry name" value="His_kinase_dom"/>
</dbReference>
<evidence type="ECO:0000256" key="2">
    <source>
        <dbReference type="ARBA" id="ARBA00004651"/>
    </source>
</evidence>
<evidence type="ECO:0000259" key="15">
    <source>
        <dbReference type="PROSITE" id="PS50109"/>
    </source>
</evidence>
<dbReference type="SUPFAM" id="SSF47384">
    <property type="entry name" value="Homodimeric domain of signal transducing histidine kinase"/>
    <property type="match status" value="1"/>
</dbReference>
<protein>
    <recommendedName>
        <fullName evidence="3">histidine kinase</fullName>
        <ecNumber evidence="3">2.7.13.3</ecNumber>
    </recommendedName>
</protein>
<dbReference type="InterPro" id="IPR011620">
    <property type="entry name" value="Sig_transdc_His_kinase_LytS_TM"/>
</dbReference>
<keyword evidence="17" id="KW-1185">Reference proteome</keyword>
<sequence>MELITKDLLINFLFILLSLFLLQMFYLLKYIYRLEKLKSSLFVLFPLISIILCMLFPFAIVEGFSWDLRRIPFILGVLYGGPKYGLFLLSFLLLVRFFIGGDGFYTVLLTFPLIAVITILVSKYYKKMSLKHKILTSGGLLLISNIFTFIALEEYFDIDVEASLWIQYFVISIIGMIITTILWEVIKTNFEVLERLIKADKLQVVSHLAASISHEVRNPLTVCKGFLQLSSGAQEVSPKTKEYLETAIKELDRATEIINDYLTFAKPISEKKNKINICEEIQNVVNILNPLAHMNNVQILISGEKTDSLFTLGEKKQLEQSLINIMKNGIESMSKGGVLQIGAFYENPNILIHICDQGKGMTREQINRLGEPYFSTKENGTGLGMMVSFSIIRNMGGIINVESDENGTCFTIEMPASRG</sequence>
<dbReference type="InterPro" id="IPR036097">
    <property type="entry name" value="HisK_dim/P_sf"/>
</dbReference>
<dbReference type="InterPro" id="IPR036890">
    <property type="entry name" value="HATPase_C_sf"/>
</dbReference>
<keyword evidence="12" id="KW-0902">Two-component regulatory system</keyword>
<reference evidence="16 17" key="1">
    <citation type="submission" date="2015-01" db="EMBL/GenBank/DDBJ databases">
        <title>Genome sequencing of Jeotgalibacillus soli.</title>
        <authorList>
            <person name="Goh K.M."/>
            <person name="Chan K.-G."/>
            <person name="Yaakop A.S."/>
            <person name="Ee R."/>
            <person name="Gan H.M."/>
            <person name="Chan C.S."/>
        </authorList>
    </citation>
    <scope>NUCLEOTIDE SEQUENCE [LARGE SCALE GENOMIC DNA]</scope>
    <source>
        <strain evidence="16 17">P9</strain>
    </source>
</reference>
<dbReference type="Proteomes" id="UP000031938">
    <property type="component" value="Unassembled WGS sequence"/>
</dbReference>
<proteinExistence type="predicted"/>
<evidence type="ECO:0000256" key="10">
    <source>
        <dbReference type="ARBA" id="ARBA00022840"/>
    </source>
</evidence>
<feature type="transmembrane region" description="Helical" evidence="14">
    <location>
        <begin position="164"/>
        <end position="186"/>
    </location>
</feature>
<name>A0A0C2VP53_9BACL</name>
<dbReference type="EC" id="2.7.13.3" evidence="3"/>
<dbReference type="GO" id="GO:0000155">
    <property type="term" value="F:phosphorelay sensor kinase activity"/>
    <property type="evidence" value="ECO:0007669"/>
    <property type="project" value="InterPro"/>
</dbReference>
<feature type="transmembrane region" description="Helical" evidence="14">
    <location>
        <begin position="134"/>
        <end position="152"/>
    </location>
</feature>
<evidence type="ECO:0000256" key="5">
    <source>
        <dbReference type="ARBA" id="ARBA00022553"/>
    </source>
</evidence>
<dbReference type="PANTHER" id="PTHR43065:SF46">
    <property type="entry name" value="C4-DICARBOXYLATE TRANSPORT SENSOR PROTEIN DCTB"/>
    <property type="match status" value="1"/>
</dbReference>
<accession>A0A0C2VP53</accession>
<evidence type="ECO:0000256" key="1">
    <source>
        <dbReference type="ARBA" id="ARBA00000085"/>
    </source>
</evidence>
<evidence type="ECO:0000256" key="13">
    <source>
        <dbReference type="ARBA" id="ARBA00023136"/>
    </source>
</evidence>
<dbReference type="Pfam" id="PF07694">
    <property type="entry name" value="5TM-5TMR_LYT"/>
    <property type="match status" value="1"/>
</dbReference>
<dbReference type="GO" id="GO:0005524">
    <property type="term" value="F:ATP binding"/>
    <property type="evidence" value="ECO:0007669"/>
    <property type="project" value="UniProtKB-KW"/>
</dbReference>
<dbReference type="InterPro" id="IPR003594">
    <property type="entry name" value="HATPase_dom"/>
</dbReference>
<comment type="subcellular location">
    <subcellularLocation>
        <location evidence="2">Cell membrane</location>
        <topology evidence="2">Multi-pass membrane protein</topology>
    </subcellularLocation>
</comment>
<dbReference type="RefSeq" id="WP_052474749.1">
    <property type="nucleotide sequence ID" value="NZ_JXRP01000017.1"/>
</dbReference>
<dbReference type="GO" id="GO:0005886">
    <property type="term" value="C:plasma membrane"/>
    <property type="evidence" value="ECO:0007669"/>
    <property type="project" value="UniProtKB-SubCell"/>
</dbReference>
<comment type="catalytic activity">
    <reaction evidence="1">
        <text>ATP + protein L-histidine = ADP + protein N-phospho-L-histidine.</text>
        <dbReference type="EC" id="2.7.13.3"/>
    </reaction>
</comment>
<dbReference type="PROSITE" id="PS50109">
    <property type="entry name" value="HIS_KIN"/>
    <property type="match status" value="1"/>
</dbReference>
<dbReference type="PANTHER" id="PTHR43065">
    <property type="entry name" value="SENSOR HISTIDINE KINASE"/>
    <property type="match status" value="1"/>
</dbReference>
<keyword evidence="4" id="KW-1003">Cell membrane</keyword>
<keyword evidence="9 16" id="KW-0418">Kinase</keyword>
<keyword evidence="7 14" id="KW-0812">Transmembrane</keyword>
<keyword evidence="8" id="KW-0547">Nucleotide-binding</keyword>
<dbReference type="Gene3D" id="1.10.287.130">
    <property type="match status" value="1"/>
</dbReference>
<evidence type="ECO:0000256" key="11">
    <source>
        <dbReference type="ARBA" id="ARBA00022989"/>
    </source>
</evidence>
<keyword evidence="10" id="KW-0067">ATP-binding</keyword>
<keyword evidence="11 14" id="KW-1133">Transmembrane helix</keyword>
<evidence type="ECO:0000256" key="6">
    <source>
        <dbReference type="ARBA" id="ARBA00022679"/>
    </source>
</evidence>
<evidence type="ECO:0000256" key="8">
    <source>
        <dbReference type="ARBA" id="ARBA00022741"/>
    </source>
</evidence>
<dbReference type="GO" id="GO:0071555">
    <property type="term" value="P:cell wall organization"/>
    <property type="evidence" value="ECO:0007669"/>
    <property type="project" value="InterPro"/>
</dbReference>
<dbReference type="SUPFAM" id="SSF55874">
    <property type="entry name" value="ATPase domain of HSP90 chaperone/DNA topoisomerase II/histidine kinase"/>
    <property type="match status" value="1"/>
</dbReference>
<dbReference type="SMART" id="SM00388">
    <property type="entry name" value="HisKA"/>
    <property type="match status" value="1"/>
</dbReference>
<feature type="transmembrane region" description="Helical" evidence="14">
    <location>
        <begin position="40"/>
        <end position="61"/>
    </location>
</feature>
<dbReference type="OrthoDB" id="9815750at2"/>
<feature type="domain" description="Histidine kinase" evidence="15">
    <location>
        <begin position="211"/>
        <end position="418"/>
    </location>
</feature>
<dbReference type="AlphaFoldDB" id="A0A0C2VP53"/>
<evidence type="ECO:0000256" key="14">
    <source>
        <dbReference type="SAM" id="Phobius"/>
    </source>
</evidence>
<keyword evidence="13 14" id="KW-0472">Membrane</keyword>
<dbReference type="PATRIC" id="fig|889306.3.peg.2152"/>
<dbReference type="STRING" id="889306.KP78_21370"/>
<evidence type="ECO:0000256" key="9">
    <source>
        <dbReference type="ARBA" id="ARBA00022777"/>
    </source>
</evidence>
<dbReference type="Gene3D" id="3.30.565.10">
    <property type="entry name" value="Histidine kinase-like ATPase, C-terminal domain"/>
    <property type="match status" value="1"/>
</dbReference>
<dbReference type="CDD" id="cd00082">
    <property type="entry name" value="HisKA"/>
    <property type="match status" value="1"/>
</dbReference>
<dbReference type="InterPro" id="IPR004358">
    <property type="entry name" value="Sig_transdc_His_kin-like_C"/>
</dbReference>
<evidence type="ECO:0000313" key="16">
    <source>
        <dbReference type="EMBL" id="KIL45788.1"/>
    </source>
</evidence>
<dbReference type="Pfam" id="PF00512">
    <property type="entry name" value="HisKA"/>
    <property type="match status" value="1"/>
</dbReference>
<evidence type="ECO:0000256" key="3">
    <source>
        <dbReference type="ARBA" id="ARBA00012438"/>
    </source>
</evidence>
<dbReference type="InterPro" id="IPR003661">
    <property type="entry name" value="HisK_dim/P_dom"/>
</dbReference>
<dbReference type="Pfam" id="PF02518">
    <property type="entry name" value="HATPase_c"/>
    <property type="match status" value="1"/>
</dbReference>
<evidence type="ECO:0000256" key="7">
    <source>
        <dbReference type="ARBA" id="ARBA00022692"/>
    </source>
</evidence>
<feature type="transmembrane region" description="Helical" evidence="14">
    <location>
        <begin position="73"/>
        <end position="98"/>
    </location>
</feature>
<feature type="transmembrane region" description="Helical" evidence="14">
    <location>
        <begin position="9"/>
        <end position="28"/>
    </location>
</feature>
<evidence type="ECO:0000256" key="12">
    <source>
        <dbReference type="ARBA" id="ARBA00023012"/>
    </source>
</evidence>
<organism evidence="16 17">
    <name type="scientific">Jeotgalibacillus soli</name>
    <dbReference type="NCBI Taxonomy" id="889306"/>
    <lineage>
        <taxon>Bacteria</taxon>
        <taxon>Bacillati</taxon>
        <taxon>Bacillota</taxon>
        <taxon>Bacilli</taxon>
        <taxon>Bacillales</taxon>
        <taxon>Caryophanaceae</taxon>
        <taxon>Jeotgalibacillus</taxon>
    </lineage>
</organism>
<evidence type="ECO:0000313" key="17">
    <source>
        <dbReference type="Proteomes" id="UP000031938"/>
    </source>
</evidence>
<evidence type="ECO:0000256" key="4">
    <source>
        <dbReference type="ARBA" id="ARBA00022475"/>
    </source>
</evidence>
<comment type="caution">
    <text evidence="16">The sequence shown here is derived from an EMBL/GenBank/DDBJ whole genome shotgun (WGS) entry which is preliminary data.</text>
</comment>
<feature type="transmembrane region" description="Helical" evidence="14">
    <location>
        <begin position="104"/>
        <end position="122"/>
    </location>
</feature>